<sequence>MLGMVQRKANTKPRAIKDQLMGAVEAAWNKIPEEIVRNSCTSVVKRLRAVVRANGGHVE</sequence>
<gene>
    <name evidence="1" type="ORF">FKW44_011592</name>
</gene>
<name>A0A7T8K8X6_CALRO</name>
<dbReference type="OrthoDB" id="9981685at2759"/>
<dbReference type="Proteomes" id="UP000595437">
    <property type="component" value="Chromosome 7"/>
</dbReference>
<dbReference type="Gene3D" id="3.30.420.10">
    <property type="entry name" value="Ribonuclease H-like superfamily/Ribonuclease H"/>
    <property type="match status" value="1"/>
</dbReference>
<reference evidence="2" key="1">
    <citation type="submission" date="2021-01" db="EMBL/GenBank/DDBJ databases">
        <title>Caligus Genome Assembly.</title>
        <authorList>
            <person name="Gallardo-Escarate C."/>
        </authorList>
    </citation>
    <scope>NUCLEOTIDE SEQUENCE [LARGE SCALE GENOMIC DNA]</scope>
</reference>
<keyword evidence="2" id="KW-1185">Reference proteome</keyword>
<evidence type="ECO:0000313" key="1">
    <source>
        <dbReference type="EMBL" id="QQP50558.1"/>
    </source>
</evidence>
<protein>
    <submittedName>
        <fullName evidence="1">Uncharacterized protein</fullName>
    </submittedName>
</protein>
<organism evidence="1 2">
    <name type="scientific">Caligus rogercresseyi</name>
    <name type="common">Sea louse</name>
    <dbReference type="NCBI Taxonomy" id="217165"/>
    <lineage>
        <taxon>Eukaryota</taxon>
        <taxon>Metazoa</taxon>
        <taxon>Ecdysozoa</taxon>
        <taxon>Arthropoda</taxon>
        <taxon>Crustacea</taxon>
        <taxon>Multicrustacea</taxon>
        <taxon>Hexanauplia</taxon>
        <taxon>Copepoda</taxon>
        <taxon>Siphonostomatoida</taxon>
        <taxon>Caligidae</taxon>
        <taxon>Caligus</taxon>
    </lineage>
</organism>
<proteinExistence type="predicted"/>
<dbReference type="AlphaFoldDB" id="A0A7T8K8X6"/>
<dbReference type="InterPro" id="IPR036397">
    <property type="entry name" value="RNaseH_sf"/>
</dbReference>
<evidence type="ECO:0000313" key="2">
    <source>
        <dbReference type="Proteomes" id="UP000595437"/>
    </source>
</evidence>
<dbReference type="GO" id="GO:0003676">
    <property type="term" value="F:nucleic acid binding"/>
    <property type="evidence" value="ECO:0007669"/>
    <property type="project" value="InterPro"/>
</dbReference>
<dbReference type="EMBL" id="CP045896">
    <property type="protein sequence ID" value="QQP50558.1"/>
    <property type="molecule type" value="Genomic_DNA"/>
</dbReference>
<accession>A0A7T8K8X6</accession>